<comment type="similarity">
    <text evidence="2">Belongs to the mitochondrion-specific ribosomal protein mL41 family.</text>
</comment>
<organism evidence="8 9">
    <name type="scientific">Linnemannia gamsii</name>
    <dbReference type="NCBI Taxonomy" id="64522"/>
    <lineage>
        <taxon>Eukaryota</taxon>
        <taxon>Fungi</taxon>
        <taxon>Fungi incertae sedis</taxon>
        <taxon>Mucoromycota</taxon>
        <taxon>Mortierellomycotina</taxon>
        <taxon>Mortierellomycetes</taxon>
        <taxon>Mortierellales</taxon>
        <taxon>Mortierellaceae</taxon>
        <taxon>Linnemannia</taxon>
    </lineage>
</organism>
<name>A0A9P6QU63_9FUNG</name>
<dbReference type="Pfam" id="PF09809">
    <property type="entry name" value="MRP-L27"/>
    <property type="match status" value="1"/>
</dbReference>
<dbReference type="EMBL" id="JAAAIN010002543">
    <property type="protein sequence ID" value="KAG0292171.1"/>
    <property type="molecule type" value="Genomic_DNA"/>
</dbReference>
<proteinExistence type="inferred from homology"/>
<evidence type="ECO:0000313" key="8">
    <source>
        <dbReference type="EMBL" id="KAG0292171.1"/>
    </source>
</evidence>
<keyword evidence="3" id="KW-0809">Transit peptide</keyword>
<feature type="region of interest" description="Disordered" evidence="7">
    <location>
        <begin position="13"/>
        <end position="57"/>
    </location>
</feature>
<evidence type="ECO:0008006" key="10">
    <source>
        <dbReference type="Google" id="ProtNLM"/>
    </source>
</evidence>
<dbReference type="InterPro" id="IPR019189">
    <property type="entry name" value="Ribosomal_mL41"/>
</dbReference>
<keyword evidence="5" id="KW-0496">Mitochondrion</keyword>
<dbReference type="GO" id="GO:0005762">
    <property type="term" value="C:mitochondrial large ribosomal subunit"/>
    <property type="evidence" value="ECO:0007669"/>
    <property type="project" value="InterPro"/>
</dbReference>
<evidence type="ECO:0000256" key="2">
    <source>
        <dbReference type="ARBA" id="ARBA00010152"/>
    </source>
</evidence>
<evidence type="ECO:0000256" key="3">
    <source>
        <dbReference type="ARBA" id="ARBA00022946"/>
    </source>
</evidence>
<dbReference type="PANTHER" id="PTHR21338">
    <property type="entry name" value="MITOCHONDRIAL RIBOSOMAL PROTEIN L41"/>
    <property type="match status" value="1"/>
</dbReference>
<evidence type="ECO:0000256" key="4">
    <source>
        <dbReference type="ARBA" id="ARBA00022980"/>
    </source>
</evidence>
<protein>
    <recommendedName>
        <fullName evidence="10">Mitochondrial ribosomal protein L27</fullName>
    </recommendedName>
</protein>
<dbReference type="PANTHER" id="PTHR21338:SF0">
    <property type="entry name" value="LARGE RIBOSOMAL SUBUNIT PROTEIN ML41"/>
    <property type="match status" value="1"/>
</dbReference>
<evidence type="ECO:0000256" key="6">
    <source>
        <dbReference type="ARBA" id="ARBA00023274"/>
    </source>
</evidence>
<evidence type="ECO:0000313" key="9">
    <source>
        <dbReference type="Proteomes" id="UP000823405"/>
    </source>
</evidence>
<comment type="caution">
    <text evidence="8">The sequence shown here is derived from an EMBL/GenBank/DDBJ whole genome shotgun (WGS) entry which is preliminary data.</text>
</comment>
<comment type="subcellular location">
    <subcellularLocation>
        <location evidence="1">Mitochondrion</location>
    </subcellularLocation>
</comment>
<dbReference type="GO" id="GO:0003735">
    <property type="term" value="F:structural constituent of ribosome"/>
    <property type="evidence" value="ECO:0007669"/>
    <property type="project" value="InterPro"/>
</dbReference>
<evidence type="ECO:0000256" key="7">
    <source>
        <dbReference type="SAM" id="MobiDB-lite"/>
    </source>
</evidence>
<reference evidence="8" key="1">
    <citation type="journal article" date="2020" name="Fungal Divers.">
        <title>Resolving the Mortierellaceae phylogeny through synthesis of multi-gene phylogenetics and phylogenomics.</title>
        <authorList>
            <person name="Vandepol N."/>
            <person name="Liber J."/>
            <person name="Desiro A."/>
            <person name="Na H."/>
            <person name="Kennedy M."/>
            <person name="Barry K."/>
            <person name="Grigoriev I.V."/>
            <person name="Miller A.N."/>
            <person name="O'Donnell K."/>
            <person name="Stajich J.E."/>
            <person name="Bonito G."/>
        </authorList>
    </citation>
    <scope>NUCLEOTIDE SEQUENCE</scope>
    <source>
        <strain evidence="8">NVP60</strain>
    </source>
</reference>
<feature type="compositionally biased region" description="Polar residues" evidence="7">
    <location>
        <begin position="27"/>
        <end position="37"/>
    </location>
</feature>
<gene>
    <name evidence="8" type="ORF">BGZ97_005681</name>
</gene>
<evidence type="ECO:0000256" key="5">
    <source>
        <dbReference type="ARBA" id="ARBA00023128"/>
    </source>
</evidence>
<keyword evidence="4" id="KW-0689">Ribosomal protein</keyword>
<dbReference type="GO" id="GO:0006412">
    <property type="term" value="P:translation"/>
    <property type="evidence" value="ECO:0007669"/>
    <property type="project" value="TreeGrafter"/>
</dbReference>
<keyword evidence="6" id="KW-0687">Ribonucleoprotein</keyword>
<accession>A0A9P6QU63</accession>
<dbReference type="AlphaFoldDB" id="A0A9P6QU63"/>
<keyword evidence="9" id="KW-1185">Reference proteome</keyword>
<evidence type="ECO:0000256" key="1">
    <source>
        <dbReference type="ARBA" id="ARBA00004173"/>
    </source>
</evidence>
<dbReference type="OrthoDB" id="408933at2759"/>
<dbReference type="Proteomes" id="UP000823405">
    <property type="component" value="Unassembled WGS sequence"/>
</dbReference>
<sequence>MFGITKAIMRGASRQQLTSKRGRNHYKGTQGTDITSHSLDDDSTETACTGSGAMGRHTKRGGYFIEWEKVRAFVVPDLTDFKLLPYVSRSTQKTTGAFTAKDYFNKVEAVVPEKLAS</sequence>